<evidence type="ECO:0000259" key="6">
    <source>
        <dbReference type="PROSITE" id="PS50931"/>
    </source>
</evidence>
<sequence length="324" mass="34709">MHAGPPPLGSTDASTYGEADGTAQDDPIDLDFRRLRYFVAVAERRHFGRAAAALHMTQPALSRQVRQLEEDLRVTLFTRHTRNVTLTPAGEQFLHDARELLTAGRAAQHRTRRVGAGAHTLSVGFVLGTDVTAAVNAFSARRPDVSVTLVRLRWWNQTETLSEGSVDVAFARLPLGSDALRVMPLYAEPLSAVLPAGHPLADQAKVDLAALADDPVLQYAVATTAWATVWNAEPHREGRNAGPGPAFHDMEELLGYVGAGRGVAFVPEPVAALHPRAGIVYVPVADVPPGQVALVWAGTDTSRLVGEFVESTAAALRADPHSKP</sequence>
<dbReference type="GO" id="GO:0032993">
    <property type="term" value="C:protein-DNA complex"/>
    <property type="evidence" value="ECO:0007669"/>
    <property type="project" value="TreeGrafter"/>
</dbReference>
<dbReference type="KEGG" id="schf:IPT68_28630"/>
<reference evidence="7 8" key="1">
    <citation type="submission" date="2020-10" db="EMBL/GenBank/DDBJ databases">
        <title>Streptomyces chromofuscus complate genome analysis.</title>
        <authorList>
            <person name="Anwar N."/>
        </authorList>
    </citation>
    <scope>NUCLEOTIDE SEQUENCE [LARGE SCALE GENOMIC DNA]</scope>
    <source>
        <strain evidence="7 8">DSM 40273</strain>
    </source>
</reference>
<keyword evidence="8" id="KW-1185">Reference proteome</keyword>
<dbReference type="PANTHER" id="PTHR30346">
    <property type="entry name" value="TRANSCRIPTIONAL DUAL REGULATOR HCAR-RELATED"/>
    <property type="match status" value="1"/>
</dbReference>
<dbReference type="GO" id="GO:0003700">
    <property type="term" value="F:DNA-binding transcription factor activity"/>
    <property type="evidence" value="ECO:0007669"/>
    <property type="project" value="InterPro"/>
</dbReference>
<comment type="similarity">
    <text evidence="1">Belongs to the LysR transcriptional regulatory family.</text>
</comment>
<dbReference type="GO" id="GO:0003677">
    <property type="term" value="F:DNA binding"/>
    <property type="evidence" value="ECO:0007669"/>
    <property type="project" value="UniProtKB-KW"/>
</dbReference>
<dbReference type="PANTHER" id="PTHR30346:SF0">
    <property type="entry name" value="HCA OPERON TRANSCRIPTIONAL ACTIVATOR HCAR"/>
    <property type="match status" value="1"/>
</dbReference>
<feature type="domain" description="HTH lysR-type" evidence="6">
    <location>
        <begin position="30"/>
        <end position="87"/>
    </location>
</feature>
<evidence type="ECO:0000256" key="3">
    <source>
        <dbReference type="ARBA" id="ARBA00023125"/>
    </source>
</evidence>
<dbReference type="InterPro" id="IPR036388">
    <property type="entry name" value="WH-like_DNA-bd_sf"/>
</dbReference>
<gene>
    <name evidence="7" type="ORF">IPT68_28630</name>
</gene>
<evidence type="ECO:0000256" key="5">
    <source>
        <dbReference type="SAM" id="MobiDB-lite"/>
    </source>
</evidence>
<dbReference type="RefSeq" id="WP_189698739.1">
    <property type="nucleotide sequence ID" value="NZ_BMTA01000009.1"/>
</dbReference>
<keyword evidence="4" id="KW-0804">Transcription</keyword>
<name>A0A7M2T4P2_STRCW</name>
<accession>A0A7M2T4P2</accession>
<evidence type="ECO:0000256" key="4">
    <source>
        <dbReference type="ARBA" id="ARBA00023163"/>
    </source>
</evidence>
<dbReference type="PROSITE" id="PS50931">
    <property type="entry name" value="HTH_LYSR"/>
    <property type="match status" value="1"/>
</dbReference>
<protein>
    <submittedName>
        <fullName evidence="7">LysR family transcriptional regulator</fullName>
    </submittedName>
</protein>
<evidence type="ECO:0000313" key="8">
    <source>
        <dbReference type="Proteomes" id="UP000594008"/>
    </source>
</evidence>
<keyword evidence="2" id="KW-0805">Transcription regulation</keyword>
<dbReference type="AlphaFoldDB" id="A0A7M2T4P2"/>
<dbReference type="InterPro" id="IPR036390">
    <property type="entry name" value="WH_DNA-bd_sf"/>
</dbReference>
<dbReference type="Gene3D" id="3.40.190.10">
    <property type="entry name" value="Periplasmic binding protein-like II"/>
    <property type="match status" value="2"/>
</dbReference>
<dbReference type="Pfam" id="PF00126">
    <property type="entry name" value="HTH_1"/>
    <property type="match status" value="1"/>
</dbReference>
<dbReference type="Pfam" id="PF03466">
    <property type="entry name" value="LysR_substrate"/>
    <property type="match status" value="1"/>
</dbReference>
<dbReference type="SUPFAM" id="SSF53850">
    <property type="entry name" value="Periplasmic binding protein-like II"/>
    <property type="match status" value="1"/>
</dbReference>
<keyword evidence="3" id="KW-0238">DNA-binding</keyword>
<organism evidence="7 8">
    <name type="scientific">Streptomyces chromofuscus</name>
    <dbReference type="NCBI Taxonomy" id="42881"/>
    <lineage>
        <taxon>Bacteria</taxon>
        <taxon>Bacillati</taxon>
        <taxon>Actinomycetota</taxon>
        <taxon>Actinomycetes</taxon>
        <taxon>Kitasatosporales</taxon>
        <taxon>Streptomycetaceae</taxon>
        <taxon>Streptomyces</taxon>
    </lineage>
</organism>
<dbReference type="PRINTS" id="PR00039">
    <property type="entry name" value="HTHLYSR"/>
</dbReference>
<dbReference type="FunFam" id="1.10.10.10:FF:000001">
    <property type="entry name" value="LysR family transcriptional regulator"/>
    <property type="match status" value="1"/>
</dbReference>
<proteinExistence type="inferred from homology"/>
<dbReference type="CDD" id="cd08414">
    <property type="entry name" value="PBP2_LTTR_aromatics_like"/>
    <property type="match status" value="1"/>
</dbReference>
<evidence type="ECO:0000313" key="7">
    <source>
        <dbReference type="EMBL" id="QOV43647.1"/>
    </source>
</evidence>
<dbReference type="InterPro" id="IPR000847">
    <property type="entry name" value="LysR_HTH_N"/>
</dbReference>
<feature type="region of interest" description="Disordered" evidence="5">
    <location>
        <begin position="1"/>
        <end position="23"/>
    </location>
</feature>
<evidence type="ECO:0000256" key="2">
    <source>
        <dbReference type="ARBA" id="ARBA00023015"/>
    </source>
</evidence>
<evidence type="ECO:0000256" key="1">
    <source>
        <dbReference type="ARBA" id="ARBA00009437"/>
    </source>
</evidence>
<dbReference type="Proteomes" id="UP000594008">
    <property type="component" value="Chromosome"/>
</dbReference>
<dbReference type="EMBL" id="CP063374">
    <property type="protein sequence ID" value="QOV43647.1"/>
    <property type="molecule type" value="Genomic_DNA"/>
</dbReference>
<dbReference type="Gene3D" id="1.10.10.10">
    <property type="entry name" value="Winged helix-like DNA-binding domain superfamily/Winged helix DNA-binding domain"/>
    <property type="match status" value="1"/>
</dbReference>
<dbReference type="InterPro" id="IPR005119">
    <property type="entry name" value="LysR_subst-bd"/>
</dbReference>
<dbReference type="SUPFAM" id="SSF46785">
    <property type="entry name" value="Winged helix' DNA-binding domain"/>
    <property type="match status" value="1"/>
</dbReference>